<feature type="transmembrane region" description="Helical" evidence="1">
    <location>
        <begin position="77"/>
        <end position="96"/>
    </location>
</feature>
<proteinExistence type="predicted"/>
<accession>A0AAV2TFG0</accession>
<name>A0AAV2TFG0_CALDB</name>
<evidence type="ECO:0000256" key="1">
    <source>
        <dbReference type="SAM" id="Phobius"/>
    </source>
</evidence>
<dbReference type="AlphaFoldDB" id="A0AAV2TFG0"/>
<sequence>MHRYANTVANDDGKTDHLITKSVVCVACQVKHSDLRLPADTGKEHMKVDQLYSMHTPLAQTNRVLSDLCLQFMSCQLYHLPLIPLLLSYVFFILELKFGGYLVSKKGHLSFEALYGPDNETVIEKAKKDFLESLKLAIEKSPLKNTLLDISEPKISAYALWAWVEAMVTFDPIQLNRIDDKLDTNLGTAIIQDIVNEEIQKLDCAVVQLFELSDEIVVEFNEKRRKIDMSR</sequence>
<protein>
    <submittedName>
        <fullName evidence="2">Uncharacterized protein</fullName>
    </submittedName>
</protein>
<dbReference type="EMBL" id="CAXLJL010000179">
    <property type="protein sequence ID" value="CAL5134197.1"/>
    <property type="molecule type" value="Genomic_DNA"/>
</dbReference>
<reference evidence="2" key="1">
    <citation type="submission" date="2024-06" db="EMBL/GenBank/DDBJ databases">
        <authorList>
            <person name="Liu X."/>
            <person name="Lenzi L."/>
            <person name="Haldenby T S."/>
            <person name="Uol C."/>
        </authorList>
    </citation>
    <scope>NUCLEOTIDE SEQUENCE</scope>
</reference>
<organism evidence="2 3">
    <name type="scientific">Calicophoron daubneyi</name>
    <name type="common">Rumen fluke</name>
    <name type="synonym">Paramphistomum daubneyi</name>
    <dbReference type="NCBI Taxonomy" id="300641"/>
    <lineage>
        <taxon>Eukaryota</taxon>
        <taxon>Metazoa</taxon>
        <taxon>Spiralia</taxon>
        <taxon>Lophotrochozoa</taxon>
        <taxon>Platyhelminthes</taxon>
        <taxon>Trematoda</taxon>
        <taxon>Digenea</taxon>
        <taxon>Plagiorchiida</taxon>
        <taxon>Pronocephalata</taxon>
        <taxon>Paramphistomoidea</taxon>
        <taxon>Paramphistomidae</taxon>
        <taxon>Calicophoron</taxon>
    </lineage>
</organism>
<dbReference type="Proteomes" id="UP001497525">
    <property type="component" value="Unassembled WGS sequence"/>
</dbReference>
<keyword evidence="1" id="KW-0812">Transmembrane</keyword>
<keyword evidence="1" id="KW-0472">Membrane</keyword>
<comment type="caution">
    <text evidence="2">The sequence shown here is derived from an EMBL/GenBank/DDBJ whole genome shotgun (WGS) entry which is preliminary data.</text>
</comment>
<gene>
    <name evidence="2" type="ORF">CDAUBV1_LOCUS7411</name>
</gene>
<keyword evidence="1" id="KW-1133">Transmembrane helix</keyword>
<evidence type="ECO:0000313" key="3">
    <source>
        <dbReference type="Proteomes" id="UP001497525"/>
    </source>
</evidence>
<evidence type="ECO:0000313" key="2">
    <source>
        <dbReference type="EMBL" id="CAL5134197.1"/>
    </source>
</evidence>